<evidence type="ECO:0000313" key="2">
    <source>
        <dbReference type="Proteomes" id="UP000001631"/>
    </source>
</evidence>
<dbReference type="RefSeq" id="XP_045289217.1">
    <property type="nucleotide sequence ID" value="XM_045429322.1"/>
</dbReference>
<proteinExistence type="predicted"/>
<dbReference type="EMBL" id="GG663365">
    <property type="protein sequence ID" value="EEH08736.1"/>
    <property type="molecule type" value="Genomic_DNA"/>
</dbReference>
<name>C0NIL6_AJECG</name>
<dbReference type="InParanoid" id="C0NIL6"/>
<protein>
    <submittedName>
        <fullName evidence="1">Uncharacterized protein</fullName>
    </submittedName>
</protein>
<reference evidence="1" key="1">
    <citation type="submission" date="2009-02" db="EMBL/GenBank/DDBJ databases">
        <title>The Genome Sequence of Ajellomyces capsulatus strain G186AR.</title>
        <authorList>
            <consortium name="The Broad Institute Genome Sequencing Platform"/>
            <person name="Champion M."/>
            <person name="Cuomo C."/>
            <person name="Ma L.-J."/>
            <person name="Henn M.R."/>
            <person name="Sil A."/>
            <person name="Goldman B."/>
            <person name="Young S.K."/>
            <person name="Kodira C.D."/>
            <person name="Zeng Q."/>
            <person name="Koehrsen M."/>
            <person name="Alvarado L."/>
            <person name="Berlin A."/>
            <person name="Borenstein D."/>
            <person name="Chen Z."/>
            <person name="Engels R."/>
            <person name="Freedman E."/>
            <person name="Gellesch M."/>
            <person name="Goldberg J."/>
            <person name="Griggs A."/>
            <person name="Gujja S."/>
            <person name="Heiman D."/>
            <person name="Hepburn T."/>
            <person name="Howarth C."/>
            <person name="Jen D."/>
            <person name="Larson L."/>
            <person name="Lewis B."/>
            <person name="Mehta T."/>
            <person name="Park D."/>
            <person name="Pearson M."/>
            <person name="Roberts A."/>
            <person name="Saif S."/>
            <person name="Shea T."/>
            <person name="Shenoy N."/>
            <person name="Sisk P."/>
            <person name="Stolte C."/>
            <person name="Sykes S."/>
            <person name="Walk T."/>
            <person name="White J."/>
            <person name="Yandava C."/>
            <person name="Klein B."/>
            <person name="McEwen J.G."/>
            <person name="Puccia R."/>
            <person name="Goldman G.H."/>
            <person name="Felipe M.S."/>
            <person name="Nino-Vega G."/>
            <person name="San-Blas G."/>
            <person name="Taylor J."/>
            <person name="Mendoza L."/>
            <person name="Galagan J."/>
            <person name="Nusbaum C."/>
            <person name="Birren B."/>
        </authorList>
    </citation>
    <scope>NUCLEOTIDE SEQUENCE</scope>
    <source>
        <strain evidence="1">G186AR</strain>
    </source>
</reference>
<dbReference type="AlphaFoldDB" id="C0NIL6"/>
<evidence type="ECO:0000313" key="1">
    <source>
        <dbReference type="EMBL" id="EEH08736.1"/>
    </source>
</evidence>
<dbReference type="HOGENOM" id="CLU_1937517_0_0_1"/>
<organism evidence="1 2">
    <name type="scientific">Ajellomyces capsulatus (strain G186AR / H82 / ATCC MYA-2454 / RMSCC 2432)</name>
    <name type="common">Darling's disease fungus</name>
    <name type="synonym">Histoplasma capsulatum</name>
    <dbReference type="NCBI Taxonomy" id="447093"/>
    <lineage>
        <taxon>Eukaryota</taxon>
        <taxon>Fungi</taxon>
        <taxon>Dikarya</taxon>
        <taxon>Ascomycota</taxon>
        <taxon>Pezizomycotina</taxon>
        <taxon>Eurotiomycetes</taxon>
        <taxon>Eurotiomycetidae</taxon>
        <taxon>Onygenales</taxon>
        <taxon>Ajellomycetaceae</taxon>
        <taxon>Histoplasma</taxon>
    </lineage>
</organism>
<gene>
    <name evidence="1" type="ORF">HCBG_02273</name>
</gene>
<keyword evidence="2" id="KW-1185">Reference proteome</keyword>
<accession>C0NIL6</accession>
<sequence length="130" mass="14829">MVGLRCEDPTFKNVIFQVSLHQATERSIRHKGDTILLRPFRHPADGKWAKSDHIPPERIDSNYLPACAEGEVYLGKFWMGEDSTRGAVQEFVSNRLTYILITCRVDHQRQLWDGGALIKYEGSPLSKIMA</sequence>
<dbReference type="Proteomes" id="UP000001631">
    <property type="component" value="Unassembled WGS sequence"/>
</dbReference>
<dbReference type="GeneID" id="69035289"/>